<sequence length="140" mass="15094">MKTKLVLSIIAITCWLSGSALADSNTVTVKTLTKTSQSWDGTPLPSYPLGKPEITLLDIHIPAGTELPVHLHPVINAGVVLSGELHVTKQSGEQLILKSGEPIVELVNQWHKGKAVGTEDVRIIVFYAGEQGKDITVKKH</sequence>
<dbReference type="Gene3D" id="2.60.120.10">
    <property type="entry name" value="Jelly Rolls"/>
    <property type="match status" value="1"/>
</dbReference>
<evidence type="ECO:0000313" key="3">
    <source>
        <dbReference type="EMBL" id="KID56895.1"/>
    </source>
</evidence>
<feature type="chain" id="PRO_5002151097" evidence="1">
    <location>
        <begin position="23"/>
        <end position="140"/>
    </location>
</feature>
<proteinExistence type="predicted"/>
<name>A0A0C1QBV9_9GAMM</name>
<feature type="domain" description="Cupin type-2" evidence="2">
    <location>
        <begin position="59"/>
        <end position="127"/>
    </location>
</feature>
<keyword evidence="1" id="KW-0732">Signal</keyword>
<evidence type="ECO:0000259" key="2">
    <source>
        <dbReference type="Pfam" id="PF07883"/>
    </source>
</evidence>
<dbReference type="InterPro" id="IPR011051">
    <property type="entry name" value="RmlC_Cupin_sf"/>
</dbReference>
<dbReference type="InterPro" id="IPR047142">
    <property type="entry name" value="OryJ/VirC-like"/>
</dbReference>
<feature type="signal peptide" evidence="1">
    <location>
        <begin position="1"/>
        <end position="22"/>
    </location>
</feature>
<dbReference type="OrthoDB" id="287220at2"/>
<reference evidence="3 4" key="1">
    <citation type="submission" date="2014-12" db="EMBL/GenBank/DDBJ databases">
        <title>Draft Genome Sequence of Pseudoalteromonas luteoviolacea HI1.</title>
        <authorList>
            <person name="Asahina A.Y."/>
            <person name="Hadfield M.G."/>
        </authorList>
    </citation>
    <scope>NUCLEOTIDE SEQUENCE [LARGE SCALE GENOMIC DNA]</scope>
    <source>
        <strain evidence="3 4">HI1</strain>
    </source>
</reference>
<dbReference type="InterPro" id="IPR013096">
    <property type="entry name" value="Cupin_2"/>
</dbReference>
<evidence type="ECO:0000256" key="1">
    <source>
        <dbReference type="SAM" id="SignalP"/>
    </source>
</evidence>
<dbReference type="EMBL" id="JWIC01000006">
    <property type="protein sequence ID" value="KID56895.1"/>
    <property type="molecule type" value="Genomic_DNA"/>
</dbReference>
<dbReference type="InterPro" id="IPR014710">
    <property type="entry name" value="RmlC-like_jellyroll"/>
</dbReference>
<dbReference type="AlphaFoldDB" id="A0A0C1QBV9"/>
<organism evidence="3 4">
    <name type="scientific">Pseudoalteromonas luteoviolacea</name>
    <dbReference type="NCBI Taxonomy" id="43657"/>
    <lineage>
        <taxon>Bacteria</taxon>
        <taxon>Pseudomonadati</taxon>
        <taxon>Pseudomonadota</taxon>
        <taxon>Gammaproteobacteria</taxon>
        <taxon>Alteromonadales</taxon>
        <taxon>Pseudoalteromonadaceae</taxon>
        <taxon>Pseudoalteromonas</taxon>
    </lineage>
</organism>
<dbReference type="PANTHER" id="PTHR36156:SF2">
    <property type="entry name" value="CUPIN TYPE-2 DOMAIN-CONTAINING PROTEIN"/>
    <property type="match status" value="1"/>
</dbReference>
<dbReference type="PANTHER" id="PTHR36156">
    <property type="entry name" value="SLR2101 PROTEIN"/>
    <property type="match status" value="1"/>
</dbReference>
<accession>A0A0C1QBV9</accession>
<evidence type="ECO:0000313" key="4">
    <source>
        <dbReference type="Proteomes" id="UP000031327"/>
    </source>
</evidence>
<dbReference type="CDD" id="cd02236">
    <property type="entry name" value="cupin_CV2614-like"/>
    <property type="match status" value="1"/>
</dbReference>
<dbReference type="RefSeq" id="WP_039609956.1">
    <property type="nucleotide sequence ID" value="NZ_JWIC01000006.1"/>
</dbReference>
<comment type="caution">
    <text evidence="3">The sequence shown here is derived from an EMBL/GenBank/DDBJ whole genome shotgun (WGS) entry which is preliminary data.</text>
</comment>
<gene>
    <name evidence="3" type="ORF">JF50_13465</name>
</gene>
<dbReference type="SUPFAM" id="SSF51182">
    <property type="entry name" value="RmlC-like cupins"/>
    <property type="match status" value="1"/>
</dbReference>
<dbReference type="Proteomes" id="UP000031327">
    <property type="component" value="Unassembled WGS sequence"/>
</dbReference>
<protein>
    <submittedName>
        <fullName evidence="3">Cupin</fullName>
    </submittedName>
</protein>
<dbReference type="Pfam" id="PF07883">
    <property type="entry name" value="Cupin_2"/>
    <property type="match status" value="1"/>
</dbReference>